<feature type="domain" description="Methyl-accepting transducer" evidence="14">
    <location>
        <begin position="428"/>
        <end position="657"/>
    </location>
</feature>
<feature type="domain" description="PAS" evidence="15">
    <location>
        <begin position="25"/>
        <end position="50"/>
    </location>
</feature>
<dbReference type="InterPro" id="IPR003122">
    <property type="entry name" value="Tar_rcpt_lig-bd"/>
</dbReference>
<evidence type="ECO:0000256" key="1">
    <source>
        <dbReference type="ARBA" id="ARBA00004429"/>
    </source>
</evidence>
<evidence type="ECO:0000313" key="18">
    <source>
        <dbReference type="Proteomes" id="UP001500795"/>
    </source>
</evidence>
<dbReference type="SMART" id="SM00304">
    <property type="entry name" value="HAMP"/>
    <property type="match status" value="1"/>
</dbReference>
<name>A0ABP6VS69_9GAMM</name>
<evidence type="ECO:0000256" key="12">
    <source>
        <dbReference type="SAM" id="MobiDB-lite"/>
    </source>
</evidence>
<evidence type="ECO:0000256" key="9">
    <source>
        <dbReference type="ARBA" id="ARBA00023224"/>
    </source>
</evidence>
<feature type="domain" description="HAMP" evidence="16">
    <location>
        <begin position="371"/>
        <end position="423"/>
    </location>
</feature>
<comment type="caution">
    <text evidence="17">The sequence shown here is derived from an EMBL/GenBank/DDBJ whole genome shotgun (WGS) entry which is preliminary data.</text>
</comment>
<dbReference type="InterPro" id="IPR035965">
    <property type="entry name" value="PAS-like_dom_sf"/>
</dbReference>
<dbReference type="Pfam" id="PF02203">
    <property type="entry name" value="TarH"/>
    <property type="match status" value="1"/>
</dbReference>
<evidence type="ECO:0000259" key="15">
    <source>
        <dbReference type="PROSITE" id="PS50112"/>
    </source>
</evidence>
<dbReference type="SUPFAM" id="SSF55785">
    <property type="entry name" value="PYP-like sensor domain (PAS domain)"/>
    <property type="match status" value="1"/>
</dbReference>
<dbReference type="RefSeq" id="WP_344957401.1">
    <property type="nucleotide sequence ID" value="NZ_BAABCX010000002.1"/>
</dbReference>
<dbReference type="InterPro" id="IPR004089">
    <property type="entry name" value="MCPsignal_dom"/>
</dbReference>
<evidence type="ECO:0000256" key="7">
    <source>
        <dbReference type="ARBA" id="ARBA00022989"/>
    </source>
</evidence>
<dbReference type="Pfam" id="PF08447">
    <property type="entry name" value="PAS_3"/>
    <property type="match status" value="1"/>
</dbReference>
<evidence type="ECO:0000256" key="10">
    <source>
        <dbReference type="ARBA" id="ARBA00029447"/>
    </source>
</evidence>
<evidence type="ECO:0000256" key="2">
    <source>
        <dbReference type="ARBA" id="ARBA00022475"/>
    </source>
</evidence>
<evidence type="ECO:0000313" key="17">
    <source>
        <dbReference type="EMBL" id="GAA3539894.1"/>
    </source>
</evidence>
<dbReference type="PANTHER" id="PTHR43531:SF14">
    <property type="entry name" value="METHYL-ACCEPTING CHEMOTAXIS PROTEIN I-RELATED"/>
    <property type="match status" value="1"/>
</dbReference>
<dbReference type="InterPro" id="IPR051310">
    <property type="entry name" value="MCP_chemotaxis"/>
</dbReference>
<comment type="subcellular location">
    <subcellularLocation>
        <location evidence="1">Cell inner membrane</location>
        <topology evidence="1">Multi-pass membrane protein</topology>
    </subcellularLocation>
</comment>
<dbReference type="SUPFAM" id="SSF58104">
    <property type="entry name" value="Methyl-accepting chemotaxis protein (MCP) signaling domain"/>
    <property type="match status" value="1"/>
</dbReference>
<evidence type="ECO:0000259" key="14">
    <source>
        <dbReference type="PROSITE" id="PS50111"/>
    </source>
</evidence>
<dbReference type="NCBIfam" id="TIGR00229">
    <property type="entry name" value="sensory_box"/>
    <property type="match status" value="1"/>
</dbReference>
<evidence type="ECO:0000256" key="6">
    <source>
        <dbReference type="ARBA" id="ARBA00022692"/>
    </source>
</evidence>
<keyword evidence="3" id="KW-0488">Methylation</keyword>
<dbReference type="Gene3D" id="1.10.287.950">
    <property type="entry name" value="Methyl-accepting chemotaxis protein"/>
    <property type="match status" value="1"/>
</dbReference>
<keyword evidence="4" id="KW-0145">Chemotaxis</keyword>
<organism evidence="17 18">
    <name type="scientific">Zobellella aerophila</name>
    <dbReference type="NCBI Taxonomy" id="870480"/>
    <lineage>
        <taxon>Bacteria</taxon>
        <taxon>Pseudomonadati</taxon>
        <taxon>Pseudomonadota</taxon>
        <taxon>Gammaproteobacteria</taxon>
        <taxon>Aeromonadales</taxon>
        <taxon>Aeromonadaceae</taxon>
        <taxon>Zobellella</taxon>
    </lineage>
</organism>
<keyword evidence="6 13" id="KW-0812">Transmembrane</keyword>
<keyword evidence="18" id="KW-1185">Reference proteome</keyword>
<dbReference type="InterPro" id="IPR000014">
    <property type="entry name" value="PAS"/>
</dbReference>
<feature type="transmembrane region" description="Helical" evidence="13">
    <location>
        <begin position="169"/>
        <end position="191"/>
    </location>
</feature>
<feature type="region of interest" description="Disordered" evidence="12">
    <location>
        <begin position="687"/>
        <end position="729"/>
    </location>
</feature>
<accession>A0ABP6VS69</accession>
<evidence type="ECO:0000259" key="16">
    <source>
        <dbReference type="PROSITE" id="PS50885"/>
    </source>
</evidence>
<dbReference type="InterPro" id="IPR003660">
    <property type="entry name" value="HAMP_dom"/>
</dbReference>
<evidence type="ECO:0000256" key="13">
    <source>
        <dbReference type="SAM" id="Phobius"/>
    </source>
</evidence>
<dbReference type="Gene3D" id="3.30.450.20">
    <property type="entry name" value="PAS domain"/>
    <property type="match status" value="1"/>
</dbReference>
<evidence type="ECO:0008006" key="19">
    <source>
        <dbReference type="Google" id="ProtNLM"/>
    </source>
</evidence>
<keyword evidence="2" id="KW-1003">Cell membrane</keyword>
<reference evidence="18" key="1">
    <citation type="journal article" date="2019" name="Int. J. Syst. Evol. Microbiol.">
        <title>The Global Catalogue of Microorganisms (GCM) 10K type strain sequencing project: providing services to taxonomists for standard genome sequencing and annotation.</title>
        <authorList>
            <consortium name="The Broad Institute Genomics Platform"/>
            <consortium name="The Broad Institute Genome Sequencing Center for Infectious Disease"/>
            <person name="Wu L."/>
            <person name="Ma J."/>
        </authorList>
    </citation>
    <scope>NUCLEOTIDE SEQUENCE [LARGE SCALE GENOMIC DNA]</scope>
    <source>
        <strain evidence="18">JCM 17110</strain>
    </source>
</reference>
<dbReference type="Pfam" id="PF00672">
    <property type="entry name" value="HAMP"/>
    <property type="match status" value="1"/>
</dbReference>
<sequence length="729" mass="79251">MRNNHPVTNREYQIRDDHYLISRTDLKGDIVYANPAFVEVSGFEREELLGAHHSIVRHPDMPPAAFANLWATLKAGETWNGLVKNRRKNGDHYWVNATVTPIIENGQTVGYASVRIKASREAIAQAESAYAQLREGRGGGLMLERGQLRRRGLLGRIRRFNLQSLRARLTAMIAMAALLLIFAGGMGLYGLQTSSQRFNDLTRDGLEDVARLQRMDQLTIQGRQHFSRSSMELMGGDKAALLAEVRQMSADMENIWTEYTARAVNQTTAAAEFGALLDTYLQDGLLMIAEKLGGDDPYEIYVTLKDVTERLNAEGGVLSERINGLITAKQEAAEAMAQQARQEQRLMLLAQGAVLGLGLLVLCIQGGLTMRALLRPLRDSMNFTLQIAVGNLGAEMPRHRNDEAGQLMQALNIMRKSLGSIVTDVYDGISVVTPAARDIASGNEDLSSRTEQQAASLQETAASLEQMTATVKQNADNARQASTLAGAASQTVGESGAVMGQVVDTMGRITDSSRKMTDIINVIDSIAFQTNILALNASVEAARAGEQGRGFAVVAGEVRNLAGRSADASKEIRRLIDSSSDEIVNGAELVRRAEQSIEKVVESVTRVNDIMGEISAASEEQSAGIGQINQAVSQMDEVTQQNAARVQASAHAATELQVQIEHLGNSVSAFRLQGSKQQPESAVAVNAARQDHPRVRALQPVARPPKEKASVHSLPARRPAAELEEWEAF</sequence>
<dbReference type="SMART" id="SM00091">
    <property type="entry name" value="PAS"/>
    <property type="match status" value="1"/>
</dbReference>
<dbReference type="InterPro" id="IPR004090">
    <property type="entry name" value="Chemotax_Me-accpt_rcpt"/>
</dbReference>
<gene>
    <name evidence="17" type="ORF">GCM10022394_19550</name>
</gene>
<dbReference type="CDD" id="cd00130">
    <property type="entry name" value="PAS"/>
    <property type="match status" value="1"/>
</dbReference>
<dbReference type="SMART" id="SM00283">
    <property type="entry name" value="MA"/>
    <property type="match status" value="1"/>
</dbReference>
<dbReference type="PROSITE" id="PS50112">
    <property type="entry name" value="PAS"/>
    <property type="match status" value="1"/>
</dbReference>
<keyword evidence="8 13" id="KW-0472">Membrane</keyword>
<keyword evidence="5" id="KW-0997">Cell inner membrane</keyword>
<keyword evidence="9 11" id="KW-0807">Transducer</keyword>
<feature type="transmembrane region" description="Helical" evidence="13">
    <location>
        <begin position="346"/>
        <end position="368"/>
    </location>
</feature>
<dbReference type="PRINTS" id="PR00260">
    <property type="entry name" value="CHEMTRNSDUCR"/>
</dbReference>
<dbReference type="CDD" id="cd11386">
    <property type="entry name" value="MCP_signal"/>
    <property type="match status" value="1"/>
</dbReference>
<dbReference type="Pfam" id="PF00015">
    <property type="entry name" value="MCPsignal"/>
    <property type="match status" value="1"/>
</dbReference>
<evidence type="ECO:0000256" key="5">
    <source>
        <dbReference type="ARBA" id="ARBA00022519"/>
    </source>
</evidence>
<evidence type="ECO:0000256" key="8">
    <source>
        <dbReference type="ARBA" id="ARBA00023136"/>
    </source>
</evidence>
<keyword evidence="7 13" id="KW-1133">Transmembrane helix</keyword>
<dbReference type="Proteomes" id="UP001500795">
    <property type="component" value="Unassembled WGS sequence"/>
</dbReference>
<proteinExistence type="inferred from homology"/>
<evidence type="ECO:0000256" key="11">
    <source>
        <dbReference type="PROSITE-ProRule" id="PRU00284"/>
    </source>
</evidence>
<dbReference type="PANTHER" id="PTHR43531">
    <property type="entry name" value="PROTEIN ICFG"/>
    <property type="match status" value="1"/>
</dbReference>
<comment type="similarity">
    <text evidence="10">Belongs to the methyl-accepting chemotaxis (MCP) protein family.</text>
</comment>
<dbReference type="EMBL" id="BAABCX010000002">
    <property type="protein sequence ID" value="GAA3539894.1"/>
    <property type="molecule type" value="Genomic_DNA"/>
</dbReference>
<dbReference type="PROSITE" id="PS50111">
    <property type="entry name" value="CHEMOTAXIS_TRANSDUC_2"/>
    <property type="match status" value="1"/>
</dbReference>
<dbReference type="CDD" id="cd06225">
    <property type="entry name" value="HAMP"/>
    <property type="match status" value="1"/>
</dbReference>
<protein>
    <recommendedName>
        <fullName evidence="19">Chemotaxis protein</fullName>
    </recommendedName>
</protein>
<dbReference type="PROSITE" id="PS50885">
    <property type="entry name" value="HAMP"/>
    <property type="match status" value="1"/>
</dbReference>
<evidence type="ECO:0000256" key="4">
    <source>
        <dbReference type="ARBA" id="ARBA00022500"/>
    </source>
</evidence>
<evidence type="ECO:0000256" key="3">
    <source>
        <dbReference type="ARBA" id="ARBA00022481"/>
    </source>
</evidence>
<dbReference type="InterPro" id="IPR013655">
    <property type="entry name" value="PAS_fold_3"/>
</dbReference>